<evidence type="ECO:0000256" key="1">
    <source>
        <dbReference type="SAM" id="MobiDB-lite"/>
    </source>
</evidence>
<name>A0A5B7CMI5_PORTR</name>
<proteinExistence type="predicted"/>
<evidence type="ECO:0000313" key="3">
    <source>
        <dbReference type="Proteomes" id="UP000324222"/>
    </source>
</evidence>
<dbReference type="EMBL" id="VSRR010000097">
    <property type="protein sequence ID" value="MPC10011.1"/>
    <property type="molecule type" value="Genomic_DNA"/>
</dbReference>
<evidence type="ECO:0000313" key="2">
    <source>
        <dbReference type="EMBL" id="MPC10011.1"/>
    </source>
</evidence>
<feature type="region of interest" description="Disordered" evidence="1">
    <location>
        <begin position="36"/>
        <end position="62"/>
    </location>
</feature>
<keyword evidence="3" id="KW-1185">Reference proteome</keyword>
<dbReference type="Proteomes" id="UP000324222">
    <property type="component" value="Unassembled WGS sequence"/>
</dbReference>
<comment type="caution">
    <text evidence="2">The sequence shown here is derived from an EMBL/GenBank/DDBJ whole genome shotgun (WGS) entry which is preliminary data.</text>
</comment>
<organism evidence="2 3">
    <name type="scientific">Portunus trituberculatus</name>
    <name type="common">Swimming crab</name>
    <name type="synonym">Neptunus trituberculatus</name>
    <dbReference type="NCBI Taxonomy" id="210409"/>
    <lineage>
        <taxon>Eukaryota</taxon>
        <taxon>Metazoa</taxon>
        <taxon>Ecdysozoa</taxon>
        <taxon>Arthropoda</taxon>
        <taxon>Crustacea</taxon>
        <taxon>Multicrustacea</taxon>
        <taxon>Malacostraca</taxon>
        <taxon>Eumalacostraca</taxon>
        <taxon>Eucarida</taxon>
        <taxon>Decapoda</taxon>
        <taxon>Pleocyemata</taxon>
        <taxon>Brachyura</taxon>
        <taxon>Eubrachyura</taxon>
        <taxon>Portunoidea</taxon>
        <taxon>Portunidae</taxon>
        <taxon>Portuninae</taxon>
        <taxon>Portunus</taxon>
    </lineage>
</organism>
<protein>
    <submittedName>
        <fullName evidence="2">Uncharacterized protein</fullName>
    </submittedName>
</protein>
<gene>
    <name evidence="2" type="ORF">E2C01_002636</name>
</gene>
<reference evidence="2 3" key="1">
    <citation type="submission" date="2019-05" db="EMBL/GenBank/DDBJ databases">
        <title>Another draft genome of Portunus trituberculatus and its Hox gene families provides insights of decapod evolution.</title>
        <authorList>
            <person name="Jeong J.-H."/>
            <person name="Song I."/>
            <person name="Kim S."/>
            <person name="Choi T."/>
            <person name="Kim D."/>
            <person name="Ryu S."/>
            <person name="Kim W."/>
        </authorList>
    </citation>
    <scope>NUCLEOTIDE SEQUENCE [LARGE SCALE GENOMIC DNA]</scope>
    <source>
        <tissue evidence="2">Muscle</tissue>
    </source>
</reference>
<sequence length="62" mass="7109">MQSLPLRCLSADSTLLLSIPSFFSDIGEYRFAVNRNHSRQRKKEQAPDALRRHARPPASQSR</sequence>
<accession>A0A5B7CMI5</accession>
<dbReference type="AlphaFoldDB" id="A0A5B7CMI5"/>